<sequence>MAIVSNKRKREILDSAKGQIFSVTFIKSDGSERHMQCKKFVERMLASGDKNVRQKSTTAHKENLYTVADIGAADAFRTVNLDTLTYCKIGGIEYRFDVQPKEPKEPKAKKPKKGE</sequence>
<reference evidence="1" key="1">
    <citation type="submission" date="2024-03" db="EMBL/GenBank/DDBJ databases">
        <title>Isolation and characterization of a phage collection against Pseudomonas putida.</title>
        <authorList>
            <person name="Brauer A."/>
            <person name="Rosendahl S."/>
            <person name="Kangsep A."/>
            <person name="Rikberg R."/>
            <person name="Lewanczyk A.C."/>
            <person name="Horak R."/>
            <person name="Tamman H."/>
        </authorList>
    </citation>
    <scope>NUCLEOTIDE SEQUENCE</scope>
</reference>
<name>A0AAX4MX00_9CAUD</name>
<dbReference type="EMBL" id="PP496414">
    <property type="protein sequence ID" value="WYV99265.1"/>
    <property type="molecule type" value="Genomic_DNA"/>
</dbReference>
<dbReference type="Proteomes" id="UP001433872">
    <property type="component" value="Segment"/>
</dbReference>
<evidence type="ECO:0000313" key="1">
    <source>
        <dbReference type="EMBL" id="WYV99265.1"/>
    </source>
</evidence>
<protein>
    <submittedName>
        <fullName evidence="1">Uncharacterized protein</fullName>
    </submittedName>
</protein>
<keyword evidence="2" id="KW-1185">Reference proteome</keyword>
<accession>A0AAX4MX00</accession>
<organism evidence="1 2">
    <name type="scientific">Pseudomonas phage vB_PpuM-KoPa-4</name>
    <dbReference type="NCBI Taxonomy" id="3132618"/>
    <lineage>
        <taxon>Viruses</taxon>
        <taxon>Duplodnaviria</taxon>
        <taxon>Heunggongvirae</taxon>
        <taxon>Uroviricota</taxon>
        <taxon>Caudoviricetes</taxon>
        <taxon>Vandenendeviridae</taxon>
        <taxon>Gorskivirinae</taxon>
        <taxon>Tartuvirus</taxon>
        <taxon>Tartuvirus kopa4</taxon>
    </lineage>
</organism>
<evidence type="ECO:0000313" key="2">
    <source>
        <dbReference type="Proteomes" id="UP001433872"/>
    </source>
</evidence>
<proteinExistence type="predicted"/>
<gene>
    <name evidence="1" type="ORF">KoPa4_00097</name>
</gene>